<accession>A0A223P3I8</accession>
<dbReference type="EMBL" id="CP022743">
    <property type="protein sequence ID" value="ASU36699.1"/>
    <property type="molecule type" value="Genomic_DNA"/>
</dbReference>
<proteinExistence type="predicted"/>
<evidence type="ECO:0008006" key="4">
    <source>
        <dbReference type="Google" id="ProtNLM"/>
    </source>
</evidence>
<keyword evidence="1" id="KW-0732">Signal</keyword>
<evidence type="ECO:0000256" key="1">
    <source>
        <dbReference type="SAM" id="SignalP"/>
    </source>
</evidence>
<name>A0A223P3I8_9SPHI</name>
<dbReference type="KEGG" id="muc:MuYL_4816"/>
<feature type="chain" id="PRO_5012171838" description="Outer membrane protein beta-barrel domain-containing protein" evidence="1">
    <location>
        <begin position="30"/>
        <end position="222"/>
    </location>
</feature>
<dbReference type="AlphaFoldDB" id="A0A223P3I8"/>
<gene>
    <name evidence="2" type="ORF">MuYL_4816</name>
</gene>
<keyword evidence="3" id="KW-1185">Reference proteome</keyword>
<feature type="signal peptide" evidence="1">
    <location>
        <begin position="1"/>
        <end position="29"/>
    </location>
</feature>
<organism evidence="2 3">
    <name type="scientific">Mucilaginibacter xinganensis</name>
    <dbReference type="NCBI Taxonomy" id="1234841"/>
    <lineage>
        <taxon>Bacteria</taxon>
        <taxon>Pseudomonadati</taxon>
        <taxon>Bacteroidota</taxon>
        <taxon>Sphingobacteriia</taxon>
        <taxon>Sphingobacteriales</taxon>
        <taxon>Sphingobacteriaceae</taxon>
        <taxon>Mucilaginibacter</taxon>
    </lineage>
</organism>
<protein>
    <recommendedName>
        <fullName evidence="4">Outer membrane protein beta-barrel domain-containing protein</fullName>
    </recommendedName>
</protein>
<sequence length="222" mass="24736">MLIINTKIVLWNRKSLFIAMMFIAQGLKAQNQFLQLTLGAGAGIVTTYASPTTKPNIAFNGNACYYPLSYMNVEVEGQIGKLGGETFNQSGNNFTNKYQAGIVVLNLQLGNFLERSRDPFSTFLRNAYVGAGFGLIHNRVTSTINTDYYYHNIIPLIPIKLGYEFNLSSDFGAPILKMDLSYSFNSTLGRGLYGDYGPVSQPVNSYGYFSVNLKYAINLERY</sequence>
<evidence type="ECO:0000313" key="3">
    <source>
        <dbReference type="Proteomes" id="UP000215002"/>
    </source>
</evidence>
<reference evidence="2 3" key="1">
    <citation type="submission" date="2017-08" db="EMBL/GenBank/DDBJ databases">
        <title>Complete genome sequence of Mucilaginibacter sp. strain BJC16-A31.</title>
        <authorList>
            <consortium name="Henan University of Science and Technology"/>
            <person name="You X."/>
        </authorList>
    </citation>
    <scope>NUCLEOTIDE SEQUENCE [LARGE SCALE GENOMIC DNA]</scope>
    <source>
        <strain evidence="2 3">BJC16-A31</strain>
    </source>
</reference>
<evidence type="ECO:0000313" key="2">
    <source>
        <dbReference type="EMBL" id="ASU36699.1"/>
    </source>
</evidence>
<dbReference type="Proteomes" id="UP000215002">
    <property type="component" value="Chromosome"/>
</dbReference>